<gene>
    <name evidence="1" type="ORF">DPEC_G00058560</name>
</gene>
<keyword evidence="2" id="KW-1185">Reference proteome</keyword>
<proteinExistence type="predicted"/>
<dbReference type="Proteomes" id="UP001157502">
    <property type="component" value="Chromosome 5"/>
</dbReference>
<comment type="caution">
    <text evidence="1">The sequence shown here is derived from an EMBL/GenBank/DDBJ whole genome shotgun (WGS) entry which is preliminary data.</text>
</comment>
<accession>A0ACC2H642</accession>
<name>A0ACC2H642_DALPE</name>
<reference evidence="1" key="1">
    <citation type="submission" date="2021-05" db="EMBL/GenBank/DDBJ databases">
        <authorList>
            <person name="Pan Q."/>
            <person name="Jouanno E."/>
            <person name="Zahm M."/>
            <person name="Klopp C."/>
            <person name="Cabau C."/>
            <person name="Louis A."/>
            <person name="Berthelot C."/>
            <person name="Parey E."/>
            <person name="Roest Crollius H."/>
            <person name="Montfort J."/>
            <person name="Robinson-Rechavi M."/>
            <person name="Bouchez O."/>
            <person name="Lampietro C."/>
            <person name="Lopez Roques C."/>
            <person name="Donnadieu C."/>
            <person name="Postlethwait J."/>
            <person name="Bobe J."/>
            <person name="Dillon D."/>
            <person name="Chandos A."/>
            <person name="von Hippel F."/>
            <person name="Guiguen Y."/>
        </authorList>
    </citation>
    <scope>NUCLEOTIDE SEQUENCE</scope>
    <source>
        <strain evidence="1">YG-Jan2019</strain>
    </source>
</reference>
<evidence type="ECO:0000313" key="2">
    <source>
        <dbReference type="Proteomes" id="UP001157502"/>
    </source>
</evidence>
<protein>
    <submittedName>
        <fullName evidence="1">Uncharacterized protein</fullName>
    </submittedName>
</protein>
<dbReference type="EMBL" id="CM055732">
    <property type="protein sequence ID" value="KAJ8011471.1"/>
    <property type="molecule type" value="Genomic_DNA"/>
</dbReference>
<sequence>MILLSLLSVDKTVAFDISTRSIYRVTDYSTNSPHWQTPVVYQAQELSPQEQLLPHSRMSKEYASSSRLPLAPRPHYPPWTLLALIWKKTQRTFCTITGHCSSFAQLYIQMDIALLHILRNWNLVNCSFLHYSDTI</sequence>
<evidence type="ECO:0000313" key="1">
    <source>
        <dbReference type="EMBL" id="KAJ8011471.1"/>
    </source>
</evidence>
<organism evidence="1 2">
    <name type="scientific">Dallia pectoralis</name>
    <name type="common">Alaska blackfish</name>
    <dbReference type="NCBI Taxonomy" id="75939"/>
    <lineage>
        <taxon>Eukaryota</taxon>
        <taxon>Metazoa</taxon>
        <taxon>Chordata</taxon>
        <taxon>Craniata</taxon>
        <taxon>Vertebrata</taxon>
        <taxon>Euteleostomi</taxon>
        <taxon>Actinopterygii</taxon>
        <taxon>Neopterygii</taxon>
        <taxon>Teleostei</taxon>
        <taxon>Protacanthopterygii</taxon>
        <taxon>Esociformes</taxon>
        <taxon>Umbridae</taxon>
        <taxon>Dallia</taxon>
    </lineage>
</organism>